<comment type="caution">
    <text evidence="3">The sequence shown here is derived from an EMBL/GenBank/DDBJ whole genome shotgun (WGS) entry which is preliminary data.</text>
</comment>
<protein>
    <submittedName>
        <fullName evidence="3">Uncharacterized protein</fullName>
    </submittedName>
</protein>
<reference evidence="3" key="1">
    <citation type="submission" date="2020-06" db="EMBL/GenBank/DDBJ databases">
        <authorList>
            <consortium name="Plant Systems Biology data submission"/>
        </authorList>
    </citation>
    <scope>NUCLEOTIDE SEQUENCE</scope>
    <source>
        <strain evidence="3">D6</strain>
    </source>
</reference>
<name>A0A9N8ELZ8_9STRA</name>
<feature type="coiled-coil region" evidence="1">
    <location>
        <begin position="148"/>
        <end position="235"/>
    </location>
</feature>
<keyword evidence="4" id="KW-1185">Reference proteome</keyword>
<evidence type="ECO:0000256" key="1">
    <source>
        <dbReference type="SAM" id="Coils"/>
    </source>
</evidence>
<keyword evidence="2" id="KW-0732">Signal</keyword>
<evidence type="ECO:0000313" key="3">
    <source>
        <dbReference type="EMBL" id="CAB9521374.1"/>
    </source>
</evidence>
<keyword evidence="1" id="KW-0175">Coiled coil</keyword>
<gene>
    <name evidence="3" type="ORF">SEMRO_1189_G250700.1</name>
</gene>
<evidence type="ECO:0000256" key="2">
    <source>
        <dbReference type="SAM" id="SignalP"/>
    </source>
</evidence>
<accession>A0A9N8ELZ8</accession>
<evidence type="ECO:0000313" key="4">
    <source>
        <dbReference type="Proteomes" id="UP001153069"/>
    </source>
</evidence>
<organism evidence="3 4">
    <name type="scientific">Seminavis robusta</name>
    <dbReference type="NCBI Taxonomy" id="568900"/>
    <lineage>
        <taxon>Eukaryota</taxon>
        <taxon>Sar</taxon>
        <taxon>Stramenopiles</taxon>
        <taxon>Ochrophyta</taxon>
        <taxon>Bacillariophyta</taxon>
        <taxon>Bacillariophyceae</taxon>
        <taxon>Bacillariophycidae</taxon>
        <taxon>Naviculales</taxon>
        <taxon>Naviculaceae</taxon>
        <taxon>Seminavis</taxon>
    </lineage>
</organism>
<dbReference type="EMBL" id="CAICTM010001187">
    <property type="protein sequence ID" value="CAB9521374.1"/>
    <property type="molecule type" value="Genomic_DNA"/>
</dbReference>
<proteinExistence type="predicted"/>
<dbReference type="AlphaFoldDB" id="A0A9N8ELZ8"/>
<feature type="chain" id="PRO_5040210521" evidence="2">
    <location>
        <begin position="22"/>
        <end position="329"/>
    </location>
</feature>
<feature type="signal peptide" evidence="2">
    <location>
        <begin position="1"/>
        <end position="21"/>
    </location>
</feature>
<dbReference type="Proteomes" id="UP001153069">
    <property type="component" value="Unassembled WGS sequence"/>
</dbReference>
<sequence length="329" mass="38440">MRLQYVLLLEILLLTPPTALASFTHFYHRLQSHQEVILPATTCRGAFLPTATTPCTVLSAFPNLFANGEDPHAQKLRELSSRLQGLQEDQAAKEDGYQARIRTIVEEMGQREKDLLEKIQYFANQLQQYRFDAQKTLLAAKEASSNKERKLDQEIRTYQFKLASLQEDYRKAQSLAGRLKGERRDLERDLRKLRQTYQRELSYWETRYEREQDKLVKEQEKNRVLQSQAQESAKQRELERLQDYRNAERKIQTVYETHLGQMEKLLGDVAVEAQNSVVYMQELEAERYSLRQLTVQSYKLLSTRFLASAAKVLRKKSSTKAKEEEGALI</sequence>